<protein>
    <submittedName>
        <fullName evidence="1">Peptide methionine sulfoxide reductase</fullName>
    </submittedName>
</protein>
<dbReference type="AlphaFoldDB" id="A0A975B2T3"/>
<dbReference type="Proteomes" id="UP000671852">
    <property type="component" value="Chromosome"/>
</dbReference>
<organism evidence="1 2">
    <name type="scientific">Sulfurimonas aquatica</name>
    <dbReference type="NCBI Taxonomy" id="2672570"/>
    <lineage>
        <taxon>Bacteria</taxon>
        <taxon>Pseudomonadati</taxon>
        <taxon>Campylobacterota</taxon>
        <taxon>Epsilonproteobacteria</taxon>
        <taxon>Campylobacterales</taxon>
        <taxon>Sulfurimonadaceae</taxon>
        <taxon>Sulfurimonas</taxon>
    </lineage>
</organism>
<proteinExistence type="predicted"/>
<evidence type="ECO:0000313" key="1">
    <source>
        <dbReference type="EMBL" id="QSZ43105.1"/>
    </source>
</evidence>
<sequence>MALKKLFHTKLLALEDGSYDVFYYKKRYLLSKQTELNGKLIKLYAEELGDTDFISLNYYPLIGDGLLRPCEMPEKKVIDFVLSLKKS</sequence>
<dbReference type="EMBL" id="CP046072">
    <property type="protein sequence ID" value="QSZ43105.1"/>
    <property type="molecule type" value="Genomic_DNA"/>
</dbReference>
<name>A0A975B2T3_9BACT</name>
<accession>A0A975B2T3</accession>
<dbReference type="KEGG" id="saqt:GJV85_08590"/>
<gene>
    <name evidence="1" type="ORF">GJV85_08590</name>
</gene>
<reference evidence="1" key="2">
    <citation type="submission" date="2021-04" db="EMBL/GenBank/DDBJ databases">
        <title>Isolation and characterization of a novel species of the genus Sulfurimonas.</title>
        <authorList>
            <person name="Fukui M."/>
        </authorList>
    </citation>
    <scope>NUCLEOTIDE SEQUENCE</scope>
    <source>
        <strain evidence="1">H1576</strain>
    </source>
</reference>
<keyword evidence="2" id="KW-1185">Reference proteome</keyword>
<evidence type="ECO:0000313" key="2">
    <source>
        <dbReference type="Proteomes" id="UP000671852"/>
    </source>
</evidence>
<reference evidence="1" key="1">
    <citation type="submission" date="2019-11" db="EMBL/GenBank/DDBJ databases">
        <authorList>
            <person name="Kojima H."/>
        </authorList>
    </citation>
    <scope>NUCLEOTIDE SEQUENCE</scope>
    <source>
        <strain evidence="1">H1576</strain>
    </source>
</reference>